<protein>
    <submittedName>
        <fullName evidence="2">Uncharacterized protein</fullName>
    </submittedName>
</protein>
<dbReference type="Proteomes" id="UP000249402">
    <property type="component" value="Unassembled WGS sequence"/>
</dbReference>
<sequence length="142" mass="15367">MTHSKNPTQKRPSVQTRGPIAVSQLKQTRVVRGMPDHPTMSPTNGPHPVRPRAARKQNGLARPRDRSVGSDLSATASGPCRLAWRCADRDAGAVGADTCSARHFWRTAGPGWLALDTVVPTHGVVLLGGGWVAVWQSEKFRM</sequence>
<evidence type="ECO:0000256" key="1">
    <source>
        <dbReference type="SAM" id="MobiDB-lite"/>
    </source>
</evidence>
<evidence type="ECO:0000313" key="3">
    <source>
        <dbReference type="Proteomes" id="UP000249402"/>
    </source>
</evidence>
<name>A0A395H611_9EURO</name>
<evidence type="ECO:0000313" key="2">
    <source>
        <dbReference type="EMBL" id="RAL03053.1"/>
    </source>
</evidence>
<dbReference type="GeneID" id="37219404"/>
<organism evidence="2 3">
    <name type="scientific">Aspergillus ibericus CBS 121593</name>
    <dbReference type="NCBI Taxonomy" id="1448316"/>
    <lineage>
        <taxon>Eukaryota</taxon>
        <taxon>Fungi</taxon>
        <taxon>Dikarya</taxon>
        <taxon>Ascomycota</taxon>
        <taxon>Pezizomycotina</taxon>
        <taxon>Eurotiomycetes</taxon>
        <taxon>Eurotiomycetidae</taxon>
        <taxon>Eurotiales</taxon>
        <taxon>Aspergillaceae</taxon>
        <taxon>Aspergillus</taxon>
        <taxon>Aspergillus subgen. Circumdati</taxon>
    </lineage>
</organism>
<gene>
    <name evidence="2" type="ORF">BO80DRAFT_23954</name>
</gene>
<feature type="compositionally biased region" description="Polar residues" evidence="1">
    <location>
        <begin position="1"/>
        <end position="16"/>
    </location>
</feature>
<dbReference type="RefSeq" id="XP_025577380.1">
    <property type="nucleotide sequence ID" value="XM_025714539.1"/>
</dbReference>
<feature type="region of interest" description="Disordered" evidence="1">
    <location>
        <begin position="1"/>
        <end position="76"/>
    </location>
</feature>
<dbReference type="AlphaFoldDB" id="A0A395H611"/>
<keyword evidence="3" id="KW-1185">Reference proteome</keyword>
<dbReference type="EMBL" id="KZ824429">
    <property type="protein sequence ID" value="RAL03053.1"/>
    <property type="molecule type" value="Genomic_DNA"/>
</dbReference>
<accession>A0A395H611</accession>
<reference evidence="2 3" key="1">
    <citation type="submission" date="2018-02" db="EMBL/GenBank/DDBJ databases">
        <title>The genomes of Aspergillus section Nigri reveals drivers in fungal speciation.</title>
        <authorList>
            <consortium name="DOE Joint Genome Institute"/>
            <person name="Vesth T.C."/>
            <person name="Nybo J."/>
            <person name="Theobald S."/>
            <person name="Brandl J."/>
            <person name="Frisvad J.C."/>
            <person name="Nielsen K.F."/>
            <person name="Lyhne E.K."/>
            <person name="Kogle M.E."/>
            <person name="Kuo A."/>
            <person name="Riley R."/>
            <person name="Clum A."/>
            <person name="Nolan M."/>
            <person name="Lipzen A."/>
            <person name="Salamov A."/>
            <person name="Henrissat B."/>
            <person name="Wiebenga A."/>
            <person name="De vries R.P."/>
            <person name="Grigoriev I.V."/>
            <person name="Mortensen U.H."/>
            <person name="Andersen M.R."/>
            <person name="Baker S.E."/>
        </authorList>
    </citation>
    <scope>NUCLEOTIDE SEQUENCE [LARGE SCALE GENOMIC DNA]</scope>
    <source>
        <strain evidence="2 3">CBS 121593</strain>
    </source>
</reference>
<dbReference type="VEuPathDB" id="FungiDB:BO80DRAFT_23954"/>
<proteinExistence type="predicted"/>